<evidence type="ECO:0000313" key="2">
    <source>
        <dbReference type="EMBL" id="CEK57347.1"/>
    </source>
</evidence>
<dbReference type="EMBL" id="HACG01010482">
    <property type="protein sequence ID" value="CEK57347.1"/>
    <property type="molecule type" value="Transcribed_RNA"/>
</dbReference>
<dbReference type="AlphaFoldDB" id="A0A0B6YMD7"/>
<sequence>RVTDIKCDNRGVTDSKCDNSSQDKCDNVRRENERLRHKVCTSRLDTQHPRSKSFDPQEVIGQDPSSP</sequence>
<accession>A0A0B6YMD7</accession>
<feature type="compositionally biased region" description="Basic and acidic residues" evidence="1">
    <location>
        <begin position="45"/>
        <end position="55"/>
    </location>
</feature>
<feature type="non-terminal residue" evidence="2">
    <location>
        <position position="1"/>
    </location>
</feature>
<name>A0A0B6YMD7_9EUPU</name>
<feature type="region of interest" description="Disordered" evidence="1">
    <location>
        <begin position="39"/>
        <end position="67"/>
    </location>
</feature>
<organism evidence="2">
    <name type="scientific">Arion vulgaris</name>
    <dbReference type="NCBI Taxonomy" id="1028688"/>
    <lineage>
        <taxon>Eukaryota</taxon>
        <taxon>Metazoa</taxon>
        <taxon>Spiralia</taxon>
        <taxon>Lophotrochozoa</taxon>
        <taxon>Mollusca</taxon>
        <taxon>Gastropoda</taxon>
        <taxon>Heterobranchia</taxon>
        <taxon>Euthyneura</taxon>
        <taxon>Panpulmonata</taxon>
        <taxon>Eupulmonata</taxon>
        <taxon>Stylommatophora</taxon>
        <taxon>Helicina</taxon>
        <taxon>Arionoidea</taxon>
        <taxon>Arionidae</taxon>
        <taxon>Arion</taxon>
    </lineage>
</organism>
<gene>
    <name evidence="2" type="primary">ORF29932</name>
</gene>
<feature type="non-terminal residue" evidence="2">
    <location>
        <position position="67"/>
    </location>
</feature>
<reference evidence="2" key="1">
    <citation type="submission" date="2014-12" db="EMBL/GenBank/DDBJ databases">
        <title>Insight into the proteome of Arion vulgaris.</title>
        <authorList>
            <person name="Aradska J."/>
            <person name="Bulat T."/>
            <person name="Smidak R."/>
            <person name="Sarate P."/>
            <person name="Gangsoo J."/>
            <person name="Sialana F."/>
            <person name="Bilban M."/>
            <person name="Lubec G."/>
        </authorList>
    </citation>
    <scope>NUCLEOTIDE SEQUENCE</scope>
    <source>
        <tissue evidence="2">Skin</tissue>
    </source>
</reference>
<proteinExistence type="predicted"/>
<evidence type="ECO:0000256" key="1">
    <source>
        <dbReference type="SAM" id="MobiDB-lite"/>
    </source>
</evidence>
<protein>
    <submittedName>
        <fullName evidence="2">Uncharacterized protein</fullName>
    </submittedName>
</protein>